<keyword evidence="15" id="KW-0812">Transmembrane</keyword>
<keyword evidence="6 14" id="KW-0349">Heme</keyword>
<dbReference type="InterPro" id="IPR050196">
    <property type="entry name" value="Cytochrome_P450_Monoox"/>
</dbReference>
<evidence type="ECO:0000256" key="7">
    <source>
        <dbReference type="ARBA" id="ARBA00022723"/>
    </source>
</evidence>
<dbReference type="PRINTS" id="PR00463">
    <property type="entry name" value="EP450I"/>
</dbReference>
<dbReference type="InterPro" id="IPR036396">
    <property type="entry name" value="Cyt_P450_sf"/>
</dbReference>
<dbReference type="GO" id="GO:0005789">
    <property type="term" value="C:endoplasmic reticulum membrane"/>
    <property type="evidence" value="ECO:0007669"/>
    <property type="project" value="UniProtKB-SubCell"/>
</dbReference>
<keyword evidence="10" id="KW-0560">Oxidoreductase</keyword>
<evidence type="ECO:0000256" key="1">
    <source>
        <dbReference type="ARBA" id="ARBA00001971"/>
    </source>
</evidence>
<dbReference type="GO" id="GO:0005506">
    <property type="term" value="F:iron ion binding"/>
    <property type="evidence" value="ECO:0007669"/>
    <property type="project" value="InterPro"/>
</dbReference>
<dbReference type="Proteomes" id="UP000719412">
    <property type="component" value="Unassembled WGS sequence"/>
</dbReference>
<dbReference type="SUPFAM" id="SSF48264">
    <property type="entry name" value="Cytochrome P450"/>
    <property type="match status" value="3"/>
</dbReference>
<feature type="transmembrane region" description="Helical" evidence="15">
    <location>
        <begin position="1052"/>
        <end position="1071"/>
    </location>
</feature>
<evidence type="ECO:0000256" key="13">
    <source>
        <dbReference type="ARBA" id="ARBA00023136"/>
    </source>
</evidence>
<evidence type="ECO:0000313" key="16">
    <source>
        <dbReference type="EMBL" id="KAH0818614.1"/>
    </source>
</evidence>
<evidence type="ECO:0000256" key="3">
    <source>
        <dbReference type="ARBA" id="ARBA00004174"/>
    </source>
</evidence>
<gene>
    <name evidence="16" type="ORF">GEV33_004178</name>
</gene>
<keyword evidence="15" id="KW-1133">Transmembrane helix</keyword>
<feature type="transmembrane region" description="Helical" evidence="15">
    <location>
        <begin position="12"/>
        <end position="31"/>
    </location>
</feature>
<sequence length="1515" mass="175784">MTSPEHKENHTIPMRLILSTLVLIFFLTYNWSRRWLYYYGSKIRGPFAWPIIGSTYLFVGGYKDSYKILTKLINSQPSIFKLWMGTKLVILTTQPTHAEVILKTCFNRLGTKHMEELFQTGLLTSPADIWRTRRRIINKSFNTNILNAYVDIFDKRARHLMQHFEEKCDGNYIDVLEVFISCSLGTACETLFDVDSNLITGQDRYIANVSRMAEIVMIRASNIWLHPNFIWKYSSLRKELTNINRENFNFLRQIIQIKKMDSAFCKNTYSGSGGKEKLFLNNLLNLESESEKLSETDVVDEMHTILCAATETIAITVGLLLSMMGLYPTIQKSIQEELDSIFDSSERNVTVEDVNKMYCLERVIKETMRLFPAVPFIKRAVHKDIQLDSHVLPKESEVYIPVMSLHRRPDLWKDPLVFDPDRFLAESEASRPAYSYLPFSSGTKNCIGFKYAMLSMKTTLAVFFKHYEVQSSKHKSIEELDFRVNIVAYPKGGCRVKYSEAMTSPEHNENHTIPLRLILFILVLIFFLKYNWNRRWLYYYGSKIKGPFAWPIIGSTYLFIGGYKDSYKILTNLIDSQPPIFKLWMGIKLVILTTQPTHSEVILKTCFNRLGTTKHMEELFQTGLFTSPADIWRRRRRIINKSFNTNILNAYVDIFDKRARHLMQHFEEKCDGKYIDVLETLIRYSLDTACETLFDVDSNLITGQDRYIADINRMAEILLIRASKIWLHPNFIWKYSSLRKELTTINRENVNFLRQIIQMKKMDSAFCKNTYSGSGGKEKLFLNNLLNLESESEKLSETDVVDEMHTILSAGTETIALTVGLLLSMMGLYPTIQKTIQEELDSIFDSSERNVTVEDVNKMYCLERVIKETMRLFPAVPFIRRSVDKDTKLDSHVLPKESEVYISVMSLHRRPDLWKDPLVFDPDRFLAESEASRPAYSYLPFGSGSKNCIEHDERSEECPKGLAVSLICERLSCERFSLVLRTILACAANDFTVSHETNSLPGNKMYSEAMTSLEHKENHTIPLRLILFTLVLIFFLTYNWNRRWLYYYGTKIKGPFAWPIIGSTYLFIGGYKDSYKILTKLIDSQPPIFKLWMGIKLVILTTQPTHAEVILKTCFNRLGTKHMEELFRTGLFTAPADIWKTRRRIINKSFNTNILNAYVDIFDKRARHLMQHFEEKCDGNYIDVLEAFISCSLGTACETLFDVDSSLITGQDQYIANINRMAEILLIRASSIWLHPNFIWKYSSLRKELTTINRENFNFLRQIIQMKKMDSAFCKNTYSGFGGKEKLFLNNLLNLESESEKLFETDVLDEMHTILCAGTETIALTVGLLLSMMGLYPTIQKTIQEELDSIFDSSERNITVEDVNRMYCLERVIKETMRLFPAAPFIRRAVDKDIKLDSHVLPKESEVYISVMSLHRRPDLWKDPLVFDPDRFLAESEASRPAYSYLPFSSGTKNCIGFKYAMLSMKTTLAVFFKHYEVQSSKHKSIEELDFRVNIVAYPKGGCRVKLKKREKKCF</sequence>
<dbReference type="InterPro" id="IPR002401">
    <property type="entry name" value="Cyt_P450_E_grp-I"/>
</dbReference>
<keyword evidence="12" id="KW-0503">Monooxygenase</keyword>
<evidence type="ECO:0000256" key="5">
    <source>
        <dbReference type="ARBA" id="ARBA00010617"/>
    </source>
</evidence>
<evidence type="ECO:0000256" key="10">
    <source>
        <dbReference type="ARBA" id="ARBA00023002"/>
    </source>
</evidence>
<feature type="transmembrane region" description="Helical" evidence="15">
    <location>
        <begin position="513"/>
        <end position="532"/>
    </location>
</feature>
<evidence type="ECO:0000256" key="14">
    <source>
        <dbReference type="PIRSR" id="PIRSR602401-1"/>
    </source>
</evidence>
<evidence type="ECO:0000256" key="11">
    <source>
        <dbReference type="ARBA" id="ARBA00023004"/>
    </source>
</evidence>
<keyword evidence="11 14" id="KW-0408">Iron</keyword>
<dbReference type="EMBL" id="JABDTM020017059">
    <property type="protein sequence ID" value="KAH0818614.1"/>
    <property type="molecule type" value="Genomic_DNA"/>
</dbReference>
<dbReference type="InterPro" id="IPR001128">
    <property type="entry name" value="Cyt_P450"/>
</dbReference>
<protein>
    <recommendedName>
        <fullName evidence="18">Cytochrome P450 monooxygenase</fullName>
    </recommendedName>
</protein>
<keyword evidence="8" id="KW-0256">Endoplasmic reticulum</keyword>
<evidence type="ECO:0000256" key="9">
    <source>
        <dbReference type="ARBA" id="ARBA00022848"/>
    </source>
</evidence>
<reference evidence="16" key="1">
    <citation type="journal article" date="2020" name="J Insects Food Feed">
        <title>The yellow mealworm (Tenebrio molitor) genome: a resource for the emerging insects as food and feed industry.</title>
        <authorList>
            <person name="Eriksson T."/>
            <person name="Andere A."/>
            <person name="Kelstrup H."/>
            <person name="Emery V."/>
            <person name="Picard C."/>
        </authorList>
    </citation>
    <scope>NUCLEOTIDE SEQUENCE</scope>
    <source>
        <strain evidence="16">Stoneville</strain>
        <tissue evidence="16">Whole head</tissue>
    </source>
</reference>
<feature type="transmembrane region" description="Helical" evidence="15">
    <location>
        <begin position="1021"/>
        <end position="1040"/>
    </location>
</feature>
<evidence type="ECO:0000256" key="6">
    <source>
        <dbReference type="ARBA" id="ARBA00022617"/>
    </source>
</evidence>
<dbReference type="GO" id="GO:0016705">
    <property type="term" value="F:oxidoreductase activity, acting on paired donors, with incorporation or reduction of molecular oxygen"/>
    <property type="evidence" value="ECO:0007669"/>
    <property type="project" value="InterPro"/>
</dbReference>
<dbReference type="GO" id="GO:0020037">
    <property type="term" value="F:heme binding"/>
    <property type="evidence" value="ECO:0007669"/>
    <property type="project" value="InterPro"/>
</dbReference>
<feature type="transmembrane region" description="Helical" evidence="15">
    <location>
        <begin position="544"/>
        <end position="563"/>
    </location>
</feature>
<dbReference type="PANTHER" id="PTHR24291">
    <property type="entry name" value="CYTOCHROME P450 FAMILY 4"/>
    <property type="match status" value="1"/>
</dbReference>
<keyword evidence="17" id="KW-1185">Reference proteome</keyword>
<reference evidence="16" key="2">
    <citation type="submission" date="2021-08" db="EMBL/GenBank/DDBJ databases">
        <authorList>
            <person name="Eriksson T."/>
        </authorList>
    </citation>
    <scope>NUCLEOTIDE SEQUENCE</scope>
    <source>
        <strain evidence="16">Stoneville</strain>
        <tissue evidence="16">Whole head</tissue>
    </source>
</reference>
<dbReference type="PROSITE" id="PS00086">
    <property type="entry name" value="CYTOCHROME_P450"/>
    <property type="match status" value="2"/>
</dbReference>
<dbReference type="PANTHER" id="PTHR24291:SF189">
    <property type="entry name" value="CYTOCHROME P450 4C3-RELATED"/>
    <property type="match status" value="1"/>
</dbReference>
<evidence type="ECO:0008006" key="18">
    <source>
        <dbReference type="Google" id="ProtNLM"/>
    </source>
</evidence>
<accession>A0A8J6HQ08</accession>
<organism evidence="16 17">
    <name type="scientific">Tenebrio molitor</name>
    <name type="common">Yellow mealworm beetle</name>
    <dbReference type="NCBI Taxonomy" id="7067"/>
    <lineage>
        <taxon>Eukaryota</taxon>
        <taxon>Metazoa</taxon>
        <taxon>Ecdysozoa</taxon>
        <taxon>Arthropoda</taxon>
        <taxon>Hexapoda</taxon>
        <taxon>Insecta</taxon>
        <taxon>Pterygota</taxon>
        <taxon>Neoptera</taxon>
        <taxon>Endopterygota</taxon>
        <taxon>Coleoptera</taxon>
        <taxon>Polyphaga</taxon>
        <taxon>Cucujiformia</taxon>
        <taxon>Tenebrionidae</taxon>
        <taxon>Tenebrio</taxon>
    </lineage>
</organism>
<keyword evidence="7 14" id="KW-0479">Metal-binding</keyword>
<dbReference type="InterPro" id="IPR017972">
    <property type="entry name" value="Cyt_P450_CS"/>
</dbReference>
<evidence type="ECO:0000256" key="12">
    <source>
        <dbReference type="ARBA" id="ARBA00023033"/>
    </source>
</evidence>
<keyword evidence="9" id="KW-0492">Microsome</keyword>
<comment type="function">
    <text evidence="2">May be involved in the metabolism of insect hormones and in the breakdown of synthetic insecticides.</text>
</comment>
<comment type="similarity">
    <text evidence="5">Belongs to the cytochrome P450 family.</text>
</comment>
<feature type="binding site" description="axial binding residue" evidence="14">
    <location>
        <position position="1455"/>
    </location>
    <ligand>
        <name>heme</name>
        <dbReference type="ChEBI" id="CHEBI:30413"/>
    </ligand>
    <ligandPart>
        <name>Fe</name>
        <dbReference type="ChEBI" id="CHEBI:18248"/>
    </ligandPart>
</feature>
<keyword evidence="13 15" id="KW-0472">Membrane</keyword>
<evidence type="ECO:0000256" key="8">
    <source>
        <dbReference type="ARBA" id="ARBA00022824"/>
    </source>
</evidence>
<dbReference type="GO" id="GO:0004497">
    <property type="term" value="F:monooxygenase activity"/>
    <property type="evidence" value="ECO:0007669"/>
    <property type="project" value="UniProtKB-KW"/>
</dbReference>
<dbReference type="FunFam" id="1.10.630.10:FF:000035">
    <property type="entry name" value="CYtochrome P450 family"/>
    <property type="match status" value="2"/>
</dbReference>
<evidence type="ECO:0000256" key="2">
    <source>
        <dbReference type="ARBA" id="ARBA00003690"/>
    </source>
</evidence>
<dbReference type="PRINTS" id="PR00385">
    <property type="entry name" value="P450"/>
</dbReference>
<dbReference type="Pfam" id="PF00067">
    <property type="entry name" value="p450"/>
    <property type="match status" value="3"/>
</dbReference>
<dbReference type="Gene3D" id="1.10.630.10">
    <property type="entry name" value="Cytochrome P450"/>
    <property type="match status" value="3"/>
</dbReference>
<proteinExistence type="inferred from homology"/>
<evidence type="ECO:0000313" key="17">
    <source>
        <dbReference type="Proteomes" id="UP000719412"/>
    </source>
</evidence>
<evidence type="ECO:0000256" key="4">
    <source>
        <dbReference type="ARBA" id="ARBA00004406"/>
    </source>
</evidence>
<name>A0A8J6HQ08_TENMO</name>
<comment type="cofactor">
    <cofactor evidence="1 14">
        <name>heme</name>
        <dbReference type="ChEBI" id="CHEBI:30413"/>
    </cofactor>
</comment>
<comment type="caution">
    <text evidence="16">The sequence shown here is derived from an EMBL/GenBank/DDBJ whole genome shotgun (WGS) entry which is preliminary data.</text>
</comment>
<feature type="transmembrane region" description="Helical" evidence="15">
    <location>
        <begin position="43"/>
        <end position="62"/>
    </location>
</feature>
<comment type="subcellular location">
    <subcellularLocation>
        <location evidence="4">Endoplasmic reticulum membrane</location>
        <topology evidence="4">Peripheral membrane protein</topology>
    </subcellularLocation>
    <subcellularLocation>
        <location evidence="3">Microsome membrane</location>
        <topology evidence="3">Peripheral membrane protein</topology>
    </subcellularLocation>
</comment>
<evidence type="ECO:0000256" key="15">
    <source>
        <dbReference type="SAM" id="Phobius"/>
    </source>
</evidence>